<name>A0A286H144_9ACTN</name>
<feature type="transmembrane region" description="Helical" evidence="9">
    <location>
        <begin position="292"/>
        <end position="309"/>
    </location>
</feature>
<feature type="transmembrane region" description="Helical" evidence="9">
    <location>
        <begin position="266"/>
        <end position="286"/>
    </location>
</feature>
<dbReference type="EMBL" id="OCNK01000003">
    <property type="protein sequence ID" value="SOE01493.1"/>
    <property type="molecule type" value="Genomic_DNA"/>
</dbReference>
<gene>
    <name evidence="10" type="ORF">SAMN06272739_3202</name>
</gene>
<keyword evidence="11" id="KW-1185">Reference proteome</keyword>
<dbReference type="InterPro" id="IPR001851">
    <property type="entry name" value="ABC_transp_permease"/>
</dbReference>
<keyword evidence="6 9" id="KW-1133">Transmembrane helix</keyword>
<feature type="transmembrane region" description="Helical" evidence="9">
    <location>
        <begin position="91"/>
        <end position="113"/>
    </location>
</feature>
<sequence>MSAALRDRRVVLLALIAVAMVAMSLISPYFLNTGNLLSLLQYSAVIGLLALGQTLVILGGGGGIDLSIGSTLSLCSVVFGLLAVNGGLNPWLAALLTLVVGALLGLVNGGLITGLQLPPLIVTLGTLYLFSSAANVLSDGVDINGFDRAGFSTIGQTSIAGVPFQVLCVLIPAFVIGAFVMQRTVFGRRVYQVGSNERAAGLVGVDVKRIRLSLYVIASTLAAVGAIVTASWLLNARPTAGTGFELQAITIAVLGGTAITGGTGRLSGTFLALLLVAVLNSGLQLAGVGSTYQIGLLGAVLIVSMLVRSRSQTAQPAL</sequence>
<protein>
    <recommendedName>
        <fullName evidence="8">Autoinducer 2 import system permease protein LsrD</fullName>
    </recommendedName>
</protein>
<dbReference type="AlphaFoldDB" id="A0A286H144"/>
<keyword evidence="2" id="KW-0813">Transport</keyword>
<evidence type="ECO:0000256" key="1">
    <source>
        <dbReference type="ARBA" id="ARBA00004651"/>
    </source>
</evidence>
<evidence type="ECO:0000256" key="5">
    <source>
        <dbReference type="ARBA" id="ARBA00022692"/>
    </source>
</evidence>
<feature type="transmembrane region" description="Helical" evidence="9">
    <location>
        <begin position="12"/>
        <end position="31"/>
    </location>
</feature>
<evidence type="ECO:0000256" key="7">
    <source>
        <dbReference type="ARBA" id="ARBA00023136"/>
    </source>
</evidence>
<evidence type="ECO:0000256" key="8">
    <source>
        <dbReference type="ARBA" id="ARBA00039381"/>
    </source>
</evidence>
<organism evidence="10 11">
    <name type="scientific">Blastococcus haudaquaticus</name>
    <dbReference type="NCBI Taxonomy" id="1938745"/>
    <lineage>
        <taxon>Bacteria</taxon>
        <taxon>Bacillati</taxon>
        <taxon>Actinomycetota</taxon>
        <taxon>Actinomycetes</taxon>
        <taxon>Geodermatophilales</taxon>
        <taxon>Geodermatophilaceae</taxon>
        <taxon>Blastococcus</taxon>
    </lineage>
</organism>
<evidence type="ECO:0000256" key="2">
    <source>
        <dbReference type="ARBA" id="ARBA00022448"/>
    </source>
</evidence>
<dbReference type="PANTHER" id="PTHR32196">
    <property type="entry name" value="ABC TRANSPORTER PERMEASE PROTEIN YPHD-RELATED-RELATED"/>
    <property type="match status" value="1"/>
</dbReference>
<keyword evidence="4" id="KW-0997">Cell inner membrane</keyword>
<feature type="transmembrane region" description="Helical" evidence="9">
    <location>
        <begin position="158"/>
        <end position="181"/>
    </location>
</feature>
<reference evidence="11" key="1">
    <citation type="submission" date="2017-09" db="EMBL/GenBank/DDBJ databases">
        <authorList>
            <person name="Varghese N."/>
            <person name="Submissions S."/>
        </authorList>
    </citation>
    <scope>NUCLEOTIDE SEQUENCE [LARGE SCALE GENOMIC DNA]</scope>
    <source>
        <strain evidence="11">DSM 44270</strain>
    </source>
</reference>
<keyword evidence="7 9" id="KW-0472">Membrane</keyword>
<dbReference type="OrthoDB" id="9813037at2"/>
<dbReference type="PANTHER" id="PTHR32196:SF71">
    <property type="entry name" value="AUTOINDUCER 2 IMPORT SYSTEM PERMEASE PROTEIN LSRD"/>
    <property type="match status" value="1"/>
</dbReference>
<keyword evidence="3" id="KW-1003">Cell membrane</keyword>
<dbReference type="GO" id="GO:0022857">
    <property type="term" value="F:transmembrane transporter activity"/>
    <property type="evidence" value="ECO:0007669"/>
    <property type="project" value="InterPro"/>
</dbReference>
<evidence type="ECO:0000313" key="10">
    <source>
        <dbReference type="EMBL" id="SOE01493.1"/>
    </source>
</evidence>
<evidence type="ECO:0000256" key="4">
    <source>
        <dbReference type="ARBA" id="ARBA00022519"/>
    </source>
</evidence>
<feature type="transmembrane region" description="Helical" evidence="9">
    <location>
        <begin position="66"/>
        <end position="85"/>
    </location>
</feature>
<evidence type="ECO:0000256" key="6">
    <source>
        <dbReference type="ARBA" id="ARBA00022989"/>
    </source>
</evidence>
<dbReference type="CDD" id="cd06579">
    <property type="entry name" value="TM_PBP1_transp_AraH_like"/>
    <property type="match status" value="1"/>
</dbReference>
<proteinExistence type="predicted"/>
<dbReference type="Proteomes" id="UP000219482">
    <property type="component" value="Unassembled WGS sequence"/>
</dbReference>
<dbReference type="RefSeq" id="WP_097184828.1">
    <property type="nucleotide sequence ID" value="NZ_OCNK01000003.1"/>
</dbReference>
<feature type="transmembrane region" description="Helical" evidence="9">
    <location>
        <begin position="212"/>
        <end position="234"/>
    </location>
</feature>
<feature type="transmembrane region" description="Helical" evidence="9">
    <location>
        <begin position="37"/>
        <end position="59"/>
    </location>
</feature>
<evidence type="ECO:0000256" key="9">
    <source>
        <dbReference type="SAM" id="Phobius"/>
    </source>
</evidence>
<dbReference type="GO" id="GO:0005886">
    <property type="term" value="C:plasma membrane"/>
    <property type="evidence" value="ECO:0007669"/>
    <property type="project" value="UniProtKB-SubCell"/>
</dbReference>
<evidence type="ECO:0000256" key="3">
    <source>
        <dbReference type="ARBA" id="ARBA00022475"/>
    </source>
</evidence>
<comment type="subcellular location">
    <subcellularLocation>
        <location evidence="1">Cell membrane</location>
        <topology evidence="1">Multi-pass membrane protein</topology>
    </subcellularLocation>
</comment>
<keyword evidence="5 9" id="KW-0812">Transmembrane</keyword>
<evidence type="ECO:0000313" key="11">
    <source>
        <dbReference type="Proteomes" id="UP000219482"/>
    </source>
</evidence>
<accession>A0A286H144</accession>
<dbReference type="Pfam" id="PF02653">
    <property type="entry name" value="BPD_transp_2"/>
    <property type="match status" value="1"/>
</dbReference>